<dbReference type="GeneID" id="107070193"/>
<evidence type="ECO:0000256" key="6">
    <source>
        <dbReference type="ARBA" id="ARBA00022679"/>
    </source>
</evidence>
<comment type="subcellular location">
    <subcellularLocation>
        <location evidence="13">Endoplasmic reticulum membrane</location>
        <topology evidence="13">Multi-pass membrane protein</topology>
    </subcellularLocation>
    <subcellularLocation>
        <location evidence="2">Membrane</location>
        <topology evidence="2">Multi-pass membrane protein</topology>
    </subcellularLocation>
</comment>
<feature type="transmembrane region" description="Helical" evidence="13">
    <location>
        <begin position="156"/>
        <end position="174"/>
    </location>
</feature>
<keyword evidence="10 13" id="KW-0472">Membrane</keyword>
<comment type="catalytic activity">
    <reaction evidence="1 13">
        <text>[protein]-C-terminal S-[(2E,6E)-farnesyl]-L-cysteine + S-adenosyl-L-methionine = [protein]-C-terminal S-[(2E,6E)-farnesyl]-L-cysteine methyl ester + S-adenosyl-L-homocysteine</text>
        <dbReference type="Rhea" id="RHEA:21672"/>
        <dbReference type="Rhea" id="RHEA-COMP:12125"/>
        <dbReference type="Rhea" id="RHEA-COMP:12126"/>
        <dbReference type="ChEBI" id="CHEBI:57856"/>
        <dbReference type="ChEBI" id="CHEBI:59789"/>
        <dbReference type="ChEBI" id="CHEBI:90510"/>
        <dbReference type="ChEBI" id="CHEBI:90511"/>
        <dbReference type="EC" id="2.1.1.100"/>
    </reaction>
</comment>
<gene>
    <name evidence="15" type="primary">LOC107070193</name>
</gene>
<keyword evidence="13" id="KW-0256">Endoplasmic reticulum</keyword>
<feature type="transmembrane region" description="Helical" evidence="13">
    <location>
        <begin position="38"/>
        <end position="59"/>
    </location>
</feature>
<evidence type="ECO:0000256" key="9">
    <source>
        <dbReference type="ARBA" id="ARBA00022989"/>
    </source>
</evidence>
<dbReference type="InterPro" id="IPR025770">
    <property type="entry name" value="PPMT_MeTrfase"/>
</dbReference>
<feature type="transmembrane region" description="Helical" evidence="13">
    <location>
        <begin position="66"/>
        <end position="88"/>
    </location>
</feature>
<dbReference type="PROSITE" id="PS51564">
    <property type="entry name" value="SAM_ICMT"/>
    <property type="match status" value="1"/>
</dbReference>
<dbReference type="Gene3D" id="1.20.120.1630">
    <property type="match status" value="1"/>
</dbReference>
<evidence type="ECO:0000256" key="3">
    <source>
        <dbReference type="ARBA" id="ARBA00009140"/>
    </source>
</evidence>
<sequence length="285" mass="32928">MFCREGKLSLLFFSAAIIIALIPELVSRLEPDKSIYFENIWLSHILQYGFCNLFLPLLFRGFEYQVVLRSTFLGYVVGIGITIFSTALPSWQMFGAYMILLAIFHYSEFLSISLVNPASLSVDTFLLNHSIAYGIAASFSWIEYVIERHFFPEMKVASYVSYFGIILSILGELLRKLAIFTAQNNFNHLVQSEKKKDHVLITHGVYAIFRHPSYVGWFYWALGTQLILQNPLSTLAYLISSWRFFNDRIFLEELMLCNFFGDEYIEYQKRVPTGLPFISGNTINL</sequence>
<dbReference type="PANTHER" id="PTHR12714:SF9">
    <property type="entry name" value="PROTEIN-S-ISOPRENYLCYSTEINE O-METHYLTRANSFERASE"/>
    <property type="match status" value="1"/>
</dbReference>
<feature type="transmembrane region" description="Helical" evidence="13">
    <location>
        <begin position="126"/>
        <end position="144"/>
    </location>
</feature>
<keyword evidence="7 13" id="KW-0949">S-adenosyl-L-methionine</keyword>
<evidence type="ECO:0000313" key="15">
    <source>
        <dbReference type="RefSeq" id="XP_015183641.1"/>
    </source>
</evidence>
<accession>A0ABM1ITV4</accession>
<evidence type="ECO:0000256" key="4">
    <source>
        <dbReference type="ARBA" id="ARBA00012151"/>
    </source>
</evidence>
<name>A0ABM1ITV4_POLDO</name>
<dbReference type="PANTHER" id="PTHR12714">
    <property type="entry name" value="PROTEIN-S ISOPRENYLCYSTEINE O-METHYLTRANSFERASE"/>
    <property type="match status" value="1"/>
</dbReference>
<keyword evidence="14" id="KW-1185">Reference proteome</keyword>
<evidence type="ECO:0000313" key="14">
    <source>
        <dbReference type="Proteomes" id="UP000694924"/>
    </source>
</evidence>
<feature type="transmembrane region" description="Helical" evidence="13">
    <location>
        <begin position="94"/>
        <end position="114"/>
    </location>
</feature>
<evidence type="ECO:0000256" key="5">
    <source>
        <dbReference type="ARBA" id="ARBA00022603"/>
    </source>
</evidence>
<evidence type="ECO:0000256" key="11">
    <source>
        <dbReference type="ARBA" id="ARBA00023572"/>
    </source>
</evidence>
<evidence type="ECO:0000256" key="7">
    <source>
        <dbReference type="ARBA" id="ARBA00022691"/>
    </source>
</evidence>
<proteinExistence type="inferred from homology"/>
<dbReference type="InterPro" id="IPR007269">
    <property type="entry name" value="ICMT_MeTrfase"/>
</dbReference>
<dbReference type="Pfam" id="PF04140">
    <property type="entry name" value="ICMT"/>
    <property type="match status" value="1"/>
</dbReference>
<evidence type="ECO:0000256" key="12">
    <source>
        <dbReference type="ARBA" id="ARBA00023656"/>
    </source>
</evidence>
<dbReference type="Proteomes" id="UP000694924">
    <property type="component" value="Unplaced"/>
</dbReference>
<evidence type="ECO:0000256" key="13">
    <source>
        <dbReference type="RuleBase" id="RU362022"/>
    </source>
</evidence>
<protein>
    <recommendedName>
        <fullName evidence="12 13">Protein-S-isoprenylcysteine O-methyltransferase</fullName>
        <ecNumber evidence="4 13">2.1.1.100</ecNumber>
    </recommendedName>
</protein>
<evidence type="ECO:0000256" key="1">
    <source>
        <dbReference type="ARBA" id="ARBA00001450"/>
    </source>
</evidence>
<evidence type="ECO:0000256" key="2">
    <source>
        <dbReference type="ARBA" id="ARBA00004141"/>
    </source>
</evidence>
<organism evidence="14 15">
    <name type="scientific">Polistes dominula</name>
    <name type="common">European paper wasp</name>
    <name type="synonym">Vespa dominula</name>
    <dbReference type="NCBI Taxonomy" id="743375"/>
    <lineage>
        <taxon>Eukaryota</taxon>
        <taxon>Metazoa</taxon>
        <taxon>Ecdysozoa</taxon>
        <taxon>Arthropoda</taxon>
        <taxon>Hexapoda</taxon>
        <taxon>Insecta</taxon>
        <taxon>Pterygota</taxon>
        <taxon>Neoptera</taxon>
        <taxon>Endopterygota</taxon>
        <taxon>Hymenoptera</taxon>
        <taxon>Apocrita</taxon>
        <taxon>Aculeata</taxon>
        <taxon>Vespoidea</taxon>
        <taxon>Vespidae</taxon>
        <taxon>Polistinae</taxon>
        <taxon>Polistini</taxon>
        <taxon>Polistes</taxon>
    </lineage>
</organism>
<keyword evidence="6" id="KW-0808">Transferase</keyword>
<comment type="similarity">
    <text evidence="3 13">Belongs to the class VI-like SAM-binding methyltransferase superfamily. Isoprenylcysteine carboxyl methyltransferase family.</text>
</comment>
<evidence type="ECO:0000256" key="8">
    <source>
        <dbReference type="ARBA" id="ARBA00022692"/>
    </source>
</evidence>
<comment type="function">
    <text evidence="11">Catalyzes the post-translational methylation of isoprenylated C-terminal cysteine residues.</text>
</comment>
<keyword evidence="8 13" id="KW-0812">Transmembrane</keyword>
<keyword evidence="5 13" id="KW-0489">Methyltransferase</keyword>
<keyword evidence="9 13" id="KW-1133">Transmembrane helix</keyword>
<dbReference type="EC" id="2.1.1.100" evidence="4 13"/>
<dbReference type="RefSeq" id="XP_015183641.1">
    <property type="nucleotide sequence ID" value="XM_015328155.1"/>
</dbReference>
<reference evidence="15" key="1">
    <citation type="submission" date="2025-08" db="UniProtKB">
        <authorList>
            <consortium name="RefSeq"/>
        </authorList>
    </citation>
    <scope>IDENTIFICATION</scope>
    <source>
        <tissue evidence="15">Whole body</tissue>
    </source>
</reference>
<evidence type="ECO:0000256" key="10">
    <source>
        <dbReference type="ARBA" id="ARBA00023136"/>
    </source>
</evidence>